<evidence type="ECO:0000313" key="5">
    <source>
        <dbReference type="Proteomes" id="UP000594261"/>
    </source>
</evidence>
<feature type="transmembrane region" description="Helical" evidence="2">
    <location>
        <begin position="115"/>
        <end position="139"/>
    </location>
</feature>
<evidence type="ECO:0000256" key="2">
    <source>
        <dbReference type="SAM" id="Phobius"/>
    </source>
</evidence>
<dbReference type="OMA" id="IAPLLMH"/>
<reference evidence="4 5" key="1">
    <citation type="journal article" date="2016" name="G3 (Bethesda)">
        <title>First Draft Assembly and Annotation of the Genome of a California Endemic Oak Quercus lobata Nee (Fagaceae).</title>
        <authorList>
            <person name="Sork V.L."/>
            <person name="Fitz-Gibbon S.T."/>
            <person name="Puiu D."/>
            <person name="Crepeau M."/>
            <person name="Gugger P.F."/>
            <person name="Sherman R."/>
            <person name="Stevens K."/>
            <person name="Langley C.H."/>
            <person name="Pellegrini M."/>
            <person name="Salzberg S.L."/>
        </authorList>
    </citation>
    <scope>NUCLEOTIDE SEQUENCE [LARGE SCALE GENOMIC DNA]</scope>
    <source>
        <strain evidence="4 5">cv. SW786</strain>
    </source>
</reference>
<dbReference type="Proteomes" id="UP000594261">
    <property type="component" value="Chromosome 4"/>
</dbReference>
<name>A0A7N2LGD6_QUELO</name>
<comment type="subcellular location">
    <subcellularLocation>
        <location evidence="1">Membrane</location>
        <topology evidence="1">Single-pass type I membrane protein</topology>
    </subcellularLocation>
</comment>
<dbReference type="AlphaFoldDB" id="A0A7N2LGD6"/>
<sequence>MIELRAATKDFSADFTIGDGRFCLVYKAKLSNSVTMTIKRLNPDAFKGSREFCTEMVTLGMLRHPNIVKILGYCMRLRIYEFSQNDCLDPVVAAGTQWFDRPHPRYPGGPGFRLWGVWLMASFFCMVWTLFIGILSPAMCSWTPIFSPIFLISVSQAEIAPLLMHPTNLRAQ</sequence>
<feature type="domain" description="Serine-threonine/tyrosine-protein kinase catalytic" evidence="3">
    <location>
        <begin position="16"/>
        <end position="89"/>
    </location>
</feature>
<dbReference type="GO" id="GO:0004672">
    <property type="term" value="F:protein kinase activity"/>
    <property type="evidence" value="ECO:0007669"/>
    <property type="project" value="InterPro"/>
</dbReference>
<evidence type="ECO:0000313" key="4">
    <source>
        <dbReference type="EnsemblPlants" id="QL04p043205:mrna:CDS:1"/>
    </source>
</evidence>
<dbReference type="Pfam" id="PF07714">
    <property type="entry name" value="PK_Tyr_Ser-Thr"/>
    <property type="match status" value="1"/>
</dbReference>
<accession>A0A7N2LGD6</accession>
<proteinExistence type="predicted"/>
<dbReference type="PANTHER" id="PTHR48006">
    <property type="entry name" value="LEUCINE-RICH REPEAT-CONTAINING PROTEIN DDB_G0281931-RELATED"/>
    <property type="match status" value="1"/>
</dbReference>
<dbReference type="PANTHER" id="PTHR48006:SF47">
    <property type="entry name" value="PHYTOSULFOKINE RECEPTOR 2-LIKE"/>
    <property type="match status" value="1"/>
</dbReference>
<evidence type="ECO:0000256" key="1">
    <source>
        <dbReference type="ARBA" id="ARBA00004479"/>
    </source>
</evidence>
<dbReference type="Gramene" id="QL04p043205:mrna">
    <property type="protein sequence ID" value="QL04p043205:mrna:CDS:1"/>
    <property type="gene ID" value="QL04p043205"/>
</dbReference>
<dbReference type="EMBL" id="LRBV02000004">
    <property type="status" value="NOT_ANNOTATED_CDS"/>
    <property type="molecule type" value="Genomic_DNA"/>
</dbReference>
<dbReference type="GO" id="GO:0016020">
    <property type="term" value="C:membrane"/>
    <property type="evidence" value="ECO:0007669"/>
    <property type="project" value="UniProtKB-SubCell"/>
</dbReference>
<dbReference type="EnsemblPlants" id="QL04p043205:mrna">
    <property type="protein sequence ID" value="QL04p043205:mrna:CDS:1"/>
    <property type="gene ID" value="QL04p043205"/>
</dbReference>
<keyword evidence="2" id="KW-1133">Transmembrane helix</keyword>
<dbReference type="SUPFAM" id="SSF56112">
    <property type="entry name" value="Protein kinase-like (PK-like)"/>
    <property type="match status" value="1"/>
</dbReference>
<reference evidence="4" key="2">
    <citation type="submission" date="2021-01" db="UniProtKB">
        <authorList>
            <consortium name="EnsemblPlants"/>
        </authorList>
    </citation>
    <scope>IDENTIFICATION</scope>
</reference>
<dbReference type="InterPro" id="IPR001245">
    <property type="entry name" value="Ser-Thr/Tyr_kinase_cat_dom"/>
</dbReference>
<dbReference type="InterPro" id="IPR011009">
    <property type="entry name" value="Kinase-like_dom_sf"/>
</dbReference>
<organism evidence="4 5">
    <name type="scientific">Quercus lobata</name>
    <name type="common">Valley oak</name>
    <dbReference type="NCBI Taxonomy" id="97700"/>
    <lineage>
        <taxon>Eukaryota</taxon>
        <taxon>Viridiplantae</taxon>
        <taxon>Streptophyta</taxon>
        <taxon>Embryophyta</taxon>
        <taxon>Tracheophyta</taxon>
        <taxon>Spermatophyta</taxon>
        <taxon>Magnoliopsida</taxon>
        <taxon>eudicotyledons</taxon>
        <taxon>Gunneridae</taxon>
        <taxon>Pentapetalae</taxon>
        <taxon>rosids</taxon>
        <taxon>fabids</taxon>
        <taxon>Fagales</taxon>
        <taxon>Fagaceae</taxon>
        <taxon>Quercus</taxon>
    </lineage>
</organism>
<keyword evidence="5" id="KW-1185">Reference proteome</keyword>
<dbReference type="Gene3D" id="3.30.200.20">
    <property type="entry name" value="Phosphorylase Kinase, domain 1"/>
    <property type="match status" value="1"/>
</dbReference>
<keyword evidence="2" id="KW-0472">Membrane</keyword>
<protein>
    <recommendedName>
        <fullName evidence="3">Serine-threonine/tyrosine-protein kinase catalytic domain-containing protein</fullName>
    </recommendedName>
</protein>
<dbReference type="InterPro" id="IPR051824">
    <property type="entry name" value="LRR_Rcpt-Like_S/T_Kinase"/>
</dbReference>
<keyword evidence="2" id="KW-0812">Transmembrane</keyword>
<evidence type="ECO:0000259" key="3">
    <source>
        <dbReference type="Pfam" id="PF07714"/>
    </source>
</evidence>
<dbReference type="InParanoid" id="A0A7N2LGD6"/>